<organism evidence="1">
    <name type="scientific">Tanacetum cinerariifolium</name>
    <name type="common">Dalmatian daisy</name>
    <name type="synonym">Chrysanthemum cinerariifolium</name>
    <dbReference type="NCBI Taxonomy" id="118510"/>
    <lineage>
        <taxon>Eukaryota</taxon>
        <taxon>Viridiplantae</taxon>
        <taxon>Streptophyta</taxon>
        <taxon>Embryophyta</taxon>
        <taxon>Tracheophyta</taxon>
        <taxon>Spermatophyta</taxon>
        <taxon>Magnoliopsida</taxon>
        <taxon>eudicotyledons</taxon>
        <taxon>Gunneridae</taxon>
        <taxon>Pentapetalae</taxon>
        <taxon>asterids</taxon>
        <taxon>campanulids</taxon>
        <taxon>Asterales</taxon>
        <taxon>Asteraceae</taxon>
        <taxon>Asteroideae</taxon>
        <taxon>Anthemideae</taxon>
        <taxon>Anthemidinae</taxon>
        <taxon>Tanacetum</taxon>
    </lineage>
</organism>
<dbReference type="EMBL" id="BKCJ011869269">
    <property type="protein sequence ID" value="GFD59788.1"/>
    <property type="molecule type" value="Genomic_DNA"/>
</dbReference>
<sequence length="82" mass="8720">DLDAVGNGGQRAAERVEQLELDAGLDVAALGAAIGRRRQARPATGEPVRLVGLVARASLELAFEQRVELVDLVVQPRLIDHA</sequence>
<accession>A0A699XP16</accession>
<proteinExistence type="predicted"/>
<gene>
    <name evidence="1" type="ORF">Tci_931757</name>
</gene>
<feature type="non-terminal residue" evidence="1">
    <location>
        <position position="82"/>
    </location>
</feature>
<dbReference type="AlphaFoldDB" id="A0A699XP16"/>
<evidence type="ECO:0000313" key="1">
    <source>
        <dbReference type="EMBL" id="GFD59788.1"/>
    </source>
</evidence>
<reference evidence="1" key="1">
    <citation type="journal article" date="2019" name="Sci. Rep.">
        <title>Draft genome of Tanacetum cinerariifolium, the natural source of mosquito coil.</title>
        <authorList>
            <person name="Yamashiro T."/>
            <person name="Shiraishi A."/>
            <person name="Satake H."/>
            <person name="Nakayama K."/>
        </authorList>
    </citation>
    <scope>NUCLEOTIDE SEQUENCE</scope>
</reference>
<name>A0A699XP16_TANCI</name>
<comment type="caution">
    <text evidence="1">The sequence shown here is derived from an EMBL/GenBank/DDBJ whole genome shotgun (WGS) entry which is preliminary data.</text>
</comment>
<protein>
    <submittedName>
        <fullName evidence="1">Uncharacterized protein</fullName>
    </submittedName>
</protein>
<feature type="non-terminal residue" evidence="1">
    <location>
        <position position="1"/>
    </location>
</feature>